<gene>
    <name evidence="1" type="ORF">METZ01_LOCUS375166</name>
</gene>
<accession>A0A382TKM5</accession>
<dbReference type="EMBL" id="UINC01137149">
    <property type="protein sequence ID" value="SVD22312.1"/>
    <property type="molecule type" value="Genomic_DNA"/>
</dbReference>
<name>A0A382TKM5_9ZZZZ</name>
<feature type="non-terminal residue" evidence="1">
    <location>
        <position position="1"/>
    </location>
</feature>
<evidence type="ECO:0000313" key="1">
    <source>
        <dbReference type="EMBL" id="SVD22312.1"/>
    </source>
</evidence>
<reference evidence="1" key="1">
    <citation type="submission" date="2018-05" db="EMBL/GenBank/DDBJ databases">
        <authorList>
            <person name="Lanie J.A."/>
            <person name="Ng W.-L."/>
            <person name="Kazmierczak K.M."/>
            <person name="Andrzejewski T.M."/>
            <person name="Davidsen T.M."/>
            <person name="Wayne K.J."/>
            <person name="Tettelin H."/>
            <person name="Glass J.I."/>
            <person name="Rusch D."/>
            <person name="Podicherti R."/>
            <person name="Tsui H.-C.T."/>
            <person name="Winkler M.E."/>
        </authorList>
    </citation>
    <scope>NUCLEOTIDE SEQUENCE</scope>
</reference>
<protein>
    <submittedName>
        <fullName evidence="1">Uncharacterized protein</fullName>
    </submittedName>
</protein>
<dbReference type="AlphaFoldDB" id="A0A382TKM5"/>
<proteinExistence type="predicted"/>
<organism evidence="1">
    <name type="scientific">marine metagenome</name>
    <dbReference type="NCBI Taxonomy" id="408172"/>
    <lineage>
        <taxon>unclassified sequences</taxon>
        <taxon>metagenomes</taxon>
        <taxon>ecological metagenomes</taxon>
    </lineage>
</organism>
<sequence>VGKAKGEYLKSIEKALTDFYNNKKQSGVPFNKPAVINEPPTDVNDKYILYQDLNTLEYLQSIDFDAGVCNMIVSAPHERKLANPIRAQQVINTRFEQADQILTAEDMEAILAQKEEGWGKDTDDIVENKDFG</sequence>